<sequence length="216" mass="23927">MPKAWEKLDLQGAGVQSLQIRLRKLQKKTLWAYLLWLFFPFGAHRFYLQRPWAWAYPLGTALTIALALSGMPWVTPLPGALLILAGAMDLSRIRDWQAAYNKELRKAAWFSKQAPAAPAHYAGRENDGPGADQEWQEELQQYTRSKEAERAGHPAAGAPEGKDPGSKGTGTKGFTSGKRALSFAEQERLLTEMAKARKSGASAQEIHEPRADEAGR</sequence>
<keyword evidence="2 6" id="KW-0812">Transmembrane</keyword>
<protein>
    <submittedName>
        <fullName evidence="8">TM2 domain-containing protein</fullName>
    </submittedName>
</protein>
<feature type="region of interest" description="Disordered" evidence="5">
    <location>
        <begin position="118"/>
        <end position="216"/>
    </location>
</feature>
<feature type="compositionally biased region" description="Basic and acidic residues" evidence="5">
    <location>
        <begin position="205"/>
        <end position="216"/>
    </location>
</feature>
<evidence type="ECO:0000256" key="4">
    <source>
        <dbReference type="ARBA" id="ARBA00023136"/>
    </source>
</evidence>
<evidence type="ECO:0000259" key="7">
    <source>
        <dbReference type="Pfam" id="PF05154"/>
    </source>
</evidence>
<name>A0A3M8R8L1_9PROT</name>
<feature type="transmembrane region" description="Helical" evidence="6">
    <location>
        <begin position="30"/>
        <end position="48"/>
    </location>
</feature>
<accession>A0A3M8R8L1</accession>
<feature type="domain" description="TM2" evidence="7">
    <location>
        <begin position="26"/>
        <end position="61"/>
    </location>
</feature>
<evidence type="ECO:0000256" key="1">
    <source>
        <dbReference type="ARBA" id="ARBA00004141"/>
    </source>
</evidence>
<comment type="caution">
    <text evidence="8">The sequence shown here is derived from an EMBL/GenBank/DDBJ whole genome shotgun (WGS) entry which is preliminary data.</text>
</comment>
<evidence type="ECO:0000313" key="8">
    <source>
        <dbReference type="EMBL" id="RNF63534.1"/>
    </source>
</evidence>
<keyword evidence="4 6" id="KW-0472">Membrane</keyword>
<gene>
    <name evidence="8" type="ORF">EC580_06585</name>
</gene>
<dbReference type="GO" id="GO:0016020">
    <property type="term" value="C:membrane"/>
    <property type="evidence" value="ECO:0007669"/>
    <property type="project" value="UniProtKB-SubCell"/>
</dbReference>
<evidence type="ECO:0000256" key="3">
    <source>
        <dbReference type="ARBA" id="ARBA00022989"/>
    </source>
</evidence>
<evidence type="ECO:0000256" key="2">
    <source>
        <dbReference type="ARBA" id="ARBA00022692"/>
    </source>
</evidence>
<keyword evidence="3 6" id="KW-1133">Transmembrane helix</keyword>
<dbReference type="OrthoDB" id="8560624at2"/>
<dbReference type="EMBL" id="RIZI01000156">
    <property type="protein sequence ID" value="RNF63534.1"/>
    <property type="molecule type" value="Genomic_DNA"/>
</dbReference>
<dbReference type="Pfam" id="PF05154">
    <property type="entry name" value="TM2"/>
    <property type="match status" value="1"/>
</dbReference>
<evidence type="ECO:0000256" key="6">
    <source>
        <dbReference type="SAM" id="Phobius"/>
    </source>
</evidence>
<dbReference type="InterPro" id="IPR007829">
    <property type="entry name" value="TM2"/>
</dbReference>
<feature type="transmembrane region" description="Helical" evidence="6">
    <location>
        <begin position="54"/>
        <end position="84"/>
    </location>
</feature>
<proteinExistence type="predicted"/>
<evidence type="ECO:0000256" key="5">
    <source>
        <dbReference type="SAM" id="MobiDB-lite"/>
    </source>
</evidence>
<organism evidence="8">
    <name type="scientific">Acidithiobacillus sulfuriphilus</name>
    <dbReference type="NCBI Taxonomy" id="1867749"/>
    <lineage>
        <taxon>Bacteria</taxon>
        <taxon>Pseudomonadati</taxon>
        <taxon>Pseudomonadota</taxon>
        <taxon>Acidithiobacillia</taxon>
        <taxon>Acidithiobacillales</taxon>
        <taxon>Acidithiobacillaceae</taxon>
        <taxon>Acidithiobacillus</taxon>
    </lineage>
</organism>
<dbReference type="AlphaFoldDB" id="A0A3M8R8L1"/>
<dbReference type="RefSeq" id="WP_123103377.1">
    <property type="nucleotide sequence ID" value="NZ_CP127527.1"/>
</dbReference>
<reference evidence="8" key="1">
    <citation type="submission" date="2018-10" db="EMBL/GenBank/DDBJ databases">
        <title>Acidithiobacillus sulfuriphilus sp. nov.: an extremely acidophilic sulfur-oxidizing chemolithotroph isolated from a neutral pH environment.</title>
        <authorList>
            <person name="Falagan C."/>
            <person name="Moya-Beltran A."/>
            <person name="Quatrini R."/>
            <person name="Johnson D.B."/>
        </authorList>
    </citation>
    <scope>NUCLEOTIDE SEQUENCE [LARGE SCALE GENOMIC DNA]</scope>
    <source>
        <strain evidence="8">CJ-2</strain>
    </source>
</reference>
<comment type="subcellular location">
    <subcellularLocation>
        <location evidence="1">Membrane</location>
        <topology evidence="1">Multi-pass membrane protein</topology>
    </subcellularLocation>
</comment>